<evidence type="ECO:0000256" key="2">
    <source>
        <dbReference type="SAM" id="Phobius"/>
    </source>
</evidence>
<dbReference type="RefSeq" id="WP_073492807.1">
    <property type="nucleotide sequence ID" value="NZ_FRBI01000001.1"/>
</dbReference>
<dbReference type="STRING" id="310782.SAMN05216499_101343"/>
<dbReference type="OrthoDB" id="4324067at2"/>
<keyword evidence="2" id="KW-0812">Transmembrane</keyword>
<dbReference type="InterPro" id="IPR025443">
    <property type="entry name" value="DUF4307"/>
</dbReference>
<dbReference type="EMBL" id="FRBI01000001">
    <property type="protein sequence ID" value="SHK67712.1"/>
    <property type="molecule type" value="Genomic_DNA"/>
</dbReference>
<evidence type="ECO:0000313" key="4">
    <source>
        <dbReference type="Proteomes" id="UP000184111"/>
    </source>
</evidence>
<proteinExistence type="predicted"/>
<name>A0A1M6UEN7_9ACTN</name>
<feature type="region of interest" description="Disordered" evidence="1">
    <location>
        <begin position="1"/>
        <end position="21"/>
    </location>
</feature>
<evidence type="ECO:0000313" key="3">
    <source>
        <dbReference type="EMBL" id="SHK67712.1"/>
    </source>
</evidence>
<gene>
    <name evidence="3" type="ORF">SAMN05216499_101343</name>
</gene>
<sequence>MAAVQAGPHDSPPAGRYGPGADARADRRLKIAAIVAGVLVTAGIGWYGYDSMSGDRVSGQVVAFQAVSDQALQIHLEVHKGAGTVAVCTVRSVGEDHAEVGRKDVRLAQHAKQVDTVVTVRTTARGQTGELVGCSTAPRD</sequence>
<keyword evidence="2" id="KW-0472">Membrane</keyword>
<keyword evidence="4" id="KW-1185">Reference proteome</keyword>
<organism evidence="3 4">
    <name type="scientific">Actinacidiphila paucisporea</name>
    <dbReference type="NCBI Taxonomy" id="310782"/>
    <lineage>
        <taxon>Bacteria</taxon>
        <taxon>Bacillati</taxon>
        <taxon>Actinomycetota</taxon>
        <taxon>Actinomycetes</taxon>
        <taxon>Kitasatosporales</taxon>
        <taxon>Streptomycetaceae</taxon>
        <taxon>Actinacidiphila</taxon>
    </lineage>
</organism>
<protein>
    <recommendedName>
        <fullName evidence="5">DUF4307 domain-containing protein</fullName>
    </recommendedName>
</protein>
<evidence type="ECO:0008006" key="5">
    <source>
        <dbReference type="Google" id="ProtNLM"/>
    </source>
</evidence>
<dbReference type="Proteomes" id="UP000184111">
    <property type="component" value="Unassembled WGS sequence"/>
</dbReference>
<accession>A0A1M6UEN7</accession>
<keyword evidence="2" id="KW-1133">Transmembrane helix</keyword>
<dbReference type="Pfam" id="PF14155">
    <property type="entry name" value="DUF4307"/>
    <property type="match status" value="1"/>
</dbReference>
<dbReference type="AlphaFoldDB" id="A0A1M6UEN7"/>
<evidence type="ECO:0000256" key="1">
    <source>
        <dbReference type="SAM" id="MobiDB-lite"/>
    </source>
</evidence>
<reference evidence="3 4" key="1">
    <citation type="submission" date="2016-11" db="EMBL/GenBank/DDBJ databases">
        <authorList>
            <person name="Jaros S."/>
            <person name="Januszkiewicz K."/>
            <person name="Wedrychowicz H."/>
        </authorList>
    </citation>
    <scope>NUCLEOTIDE SEQUENCE [LARGE SCALE GENOMIC DNA]</scope>
    <source>
        <strain evidence="3 4">CGMCC 4.2025</strain>
    </source>
</reference>
<feature type="transmembrane region" description="Helical" evidence="2">
    <location>
        <begin position="31"/>
        <end position="49"/>
    </location>
</feature>